<dbReference type="EMBL" id="DVNZ01000093">
    <property type="protein sequence ID" value="HIU94082.1"/>
    <property type="molecule type" value="Genomic_DNA"/>
</dbReference>
<evidence type="ECO:0000313" key="5">
    <source>
        <dbReference type="Proteomes" id="UP000824128"/>
    </source>
</evidence>
<accession>A0A9D1N2T1</accession>
<feature type="compositionally biased region" description="Acidic residues" evidence="2">
    <location>
        <begin position="66"/>
        <end position="75"/>
    </location>
</feature>
<dbReference type="NCBIfam" id="TIGR00350">
    <property type="entry name" value="lytR_cpsA_psr"/>
    <property type="match status" value="1"/>
</dbReference>
<dbReference type="Gene3D" id="3.40.630.190">
    <property type="entry name" value="LCP protein"/>
    <property type="match status" value="1"/>
</dbReference>
<proteinExistence type="inferred from homology"/>
<protein>
    <submittedName>
        <fullName evidence="4">LCP family protein</fullName>
    </submittedName>
</protein>
<evidence type="ECO:0000259" key="3">
    <source>
        <dbReference type="Pfam" id="PF03816"/>
    </source>
</evidence>
<sequence length="343" mass="37773">MKKTLKIILIAVLALALLAAGAVWYVVARLQQGAASTVERPDELPVITGNRDDTLTILSSPRPDAEDGEEDGEDAPYEEQPIYQVDSKDPNVVNILLIGTDSRSGNVEAQGRSDSMMLASYNRQTHTVKLISLMRDSWVKVNGKYWGRLNTAYNSGGAGGLINTLNLNFDLDVQYYAAVSFTAFEELIDRIGGVTVDLTRHEANYINQKVGRRVLKVEDGPVLLDGELALWYARCRADSDGDFSRTERQRHLLELILASMQQDGGLDDLLGLASYAVENVTTNLTLDMMLQLGTSILSGATTLESYRLPFDDTWHYADKNGAAVLSIDLEENTRLLHEAIYGG</sequence>
<organism evidence="4 5">
    <name type="scientific">Candidatus Aphodomorpha intestinavium</name>
    <dbReference type="NCBI Taxonomy" id="2840672"/>
    <lineage>
        <taxon>Bacteria</taxon>
        <taxon>Bacillati</taxon>
        <taxon>Bacillota</taxon>
        <taxon>Clostridia</taxon>
        <taxon>Eubacteriales</taxon>
        <taxon>Candidatus Aphodomorpha</taxon>
    </lineage>
</organism>
<reference evidence="4" key="1">
    <citation type="submission" date="2020-10" db="EMBL/GenBank/DDBJ databases">
        <authorList>
            <person name="Gilroy R."/>
        </authorList>
    </citation>
    <scope>NUCLEOTIDE SEQUENCE</scope>
    <source>
        <strain evidence="4">ChiGjej2B2-16831</strain>
    </source>
</reference>
<dbReference type="PANTHER" id="PTHR33392">
    <property type="entry name" value="POLYISOPRENYL-TEICHOIC ACID--PEPTIDOGLYCAN TEICHOIC ACID TRANSFERASE TAGU"/>
    <property type="match status" value="1"/>
</dbReference>
<dbReference type="PANTHER" id="PTHR33392:SF6">
    <property type="entry name" value="POLYISOPRENYL-TEICHOIC ACID--PEPTIDOGLYCAN TEICHOIC ACID TRANSFERASE TAGU"/>
    <property type="match status" value="1"/>
</dbReference>
<name>A0A9D1N2T1_9FIRM</name>
<feature type="domain" description="Cell envelope-related transcriptional attenuator" evidence="3">
    <location>
        <begin position="112"/>
        <end position="261"/>
    </location>
</feature>
<comment type="similarity">
    <text evidence="1">Belongs to the LytR/CpsA/Psr (LCP) family.</text>
</comment>
<dbReference type="InterPro" id="IPR004474">
    <property type="entry name" value="LytR_CpsA_psr"/>
</dbReference>
<comment type="caution">
    <text evidence="4">The sequence shown here is derived from an EMBL/GenBank/DDBJ whole genome shotgun (WGS) entry which is preliminary data.</text>
</comment>
<evidence type="ECO:0000313" key="4">
    <source>
        <dbReference type="EMBL" id="HIU94082.1"/>
    </source>
</evidence>
<evidence type="ECO:0000256" key="2">
    <source>
        <dbReference type="SAM" id="MobiDB-lite"/>
    </source>
</evidence>
<dbReference type="AlphaFoldDB" id="A0A9D1N2T1"/>
<gene>
    <name evidence="4" type="ORF">IAD24_02875</name>
</gene>
<reference evidence="4" key="2">
    <citation type="journal article" date="2021" name="PeerJ">
        <title>Extensive microbial diversity within the chicken gut microbiome revealed by metagenomics and culture.</title>
        <authorList>
            <person name="Gilroy R."/>
            <person name="Ravi A."/>
            <person name="Getino M."/>
            <person name="Pursley I."/>
            <person name="Horton D.L."/>
            <person name="Alikhan N.F."/>
            <person name="Baker D."/>
            <person name="Gharbi K."/>
            <person name="Hall N."/>
            <person name="Watson M."/>
            <person name="Adriaenssens E.M."/>
            <person name="Foster-Nyarko E."/>
            <person name="Jarju S."/>
            <person name="Secka A."/>
            <person name="Antonio M."/>
            <person name="Oren A."/>
            <person name="Chaudhuri R.R."/>
            <person name="La Ragione R."/>
            <person name="Hildebrand F."/>
            <person name="Pallen M.J."/>
        </authorList>
    </citation>
    <scope>NUCLEOTIDE SEQUENCE</scope>
    <source>
        <strain evidence="4">ChiGjej2B2-16831</strain>
    </source>
</reference>
<dbReference type="Pfam" id="PF03816">
    <property type="entry name" value="LytR_cpsA_psr"/>
    <property type="match status" value="1"/>
</dbReference>
<dbReference type="InterPro" id="IPR050922">
    <property type="entry name" value="LytR/CpsA/Psr_CW_biosynth"/>
</dbReference>
<feature type="region of interest" description="Disordered" evidence="2">
    <location>
        <begin position="53"/>
        <end position="75"/>
    </location>
</feature>
<dbReference type="Proteomes" id="UP000824128">
    <property type="component" value="Unassembled WGS sequence"/>
</dbReference>
<evidence type="ECO:0000256" key="1">
    <source>
        <dbReference type="ARBA" id="ARBA00006068"/>
    </source>
</evidence>